<dbReference type="SMART" id="SM00382">
    <property type="entry name" value="AAA"/>
    <property type="match status" value="2"/>
</dbReference>
<dbReference type="FunFam" id="3.40.50.300:FF:000057">
    <property type="entry name" value="GTPase Der"/>
    <property type="match status" value="1"/>
</dbReference>
<dbReference type="GO" id="GO:0016787">
    <property type="term" value="F:hydrolase activity"/>
    <property type="evidence" value="ECO:0007669"/>
    <property type="project" value="UniProtKB-KW"/>
</dbReference>
<reference evidence="12" key="1">
    <citation type="submission" date="2024-05" db="EMBL/GenBank/DDBJ databases">
        <authorList>
            <person name="Yang L."/>
            <person name="Pan L."/>
        </authorList>
    </citation>
    <scope>NUCLEOTIDE SEQUENCE</scope>
    <source>
        <strain evidence="12">FCG-7</strain>
    </source>
</reference>
<dbReference type="InterPro" id="IPR005225">
    <property type="entry name" value="Small_GTP-bd"/>
</dbReference>
<dbReference type="InterPro" id="IPR015946">
    <property type="entry name" value="KH_dom-like_a/b"/>
</dbReference>
<organism evidence="12">
    <name type="scientific">Chitinibacter mangrovi</name>
    <dbReference type="NCBI Taxonomy" id="3153927"/>
    <lineage>
        <taxon>Bacteria</taxon>
        <taxon>Pseudomonadati</taxon>
        <taxon>Pseudomonadota</taxon>
        <taxon>Betaproteobacteria</taxon>
        <taxon>Neisseriales</taxon>
        <taxon>Chitinibacteraceae</taxon>
        <taxon>Chitinibacter</taxon>
    </lineage>
</organism>
<dbReference type="PRINTS" id="PR00326">
    <property type="entry name" value="GTP1OBG"/>
</dbReference>
<evidence type="ECO:0000313" key="12">
    <source>
        <dbReference type="EMBL" id="XBM00505.1"/>
    </source>
</evidence>
<dbReference type="AlphaFoldDB" id="A0AAU7F8W6"/>
<dbReference type="CDD" id="cd01895">
    <property type="entry name" value="EngA2"/>
    <property type="match status" value="1"/>
</dbReference>
<dbReference type="Gene3D" id="3.30.300.20">
    <property type="match status" value="1"/>
</dbReference>
<gene>
    <name evidence="8 12" type="primary">der</name>
    <name evidence="12" type="ORF">ABHF33_15830</name>
</gene>
<dbReference type="GO" id="GO:0042254">
    <property type="term" value="P:ribosome biogenesis"/>
    <property type="evidence" value="ECO:0007669"/>
    <property type="project" value="UniProtKB-KW"/>
</dbReference>
<dbReference type="Gene3D" id="3.40.50.300">
    <property type="entry name" value="P-loop containing nucleotide triphosphate hydrolases"/>
    <property type="match status" value="2"/>
</dbReference>
<comment type="similarity">
    <text evidence="1 8 9 10">Belongs to the TRAFAC class TrmE-Era-EngA-EngB-Septin-like GTPase superfamily. EngA (Der) GTPase family.</text>
</comment>
<dbReference type="RefSeq" id="WP_348944854.1">
    <property type="nucleotide sequence ID" value="NZ_CP157355.1"/>
</dbReference>
<accession>A0AAU7F8W6</accession>
<evidence type="ECO:0000256" key="7">
    <source>
        <dbReference type="ARBA" id="ARBA00032345"/>
    </source>
</evidence>
<evidence type="ECO:0000259" key="11">
    <source>
        <dbReference type="PROSITE" id="PS51712"/>
    </source>
</evidence>
<dbReference type="PIRSF" id="PIRSF006485">
    <property type="entry name" value="GTP-binding_EngA"/>
    <property type="match status" value="1"/>
</dbReference>
<feature type="domain" description="EngA-type G" evidence="11">
    <location>
        <begin position="175"/>
        <end position="348"/>
    </location>
</feature>
<dbReference type="Pfam" id="PF01926">
    <property type="entry name" value="MMR_HSR1"/>
    <property type="match status" value="2"/>
</dbReference>
<comment type="caution">
    <text evidence="8">Lacks conserved residue(s) required for the propagation of feature annotation.</text>
</comment>
<evidence type="ECO:0000256" key="8">
    <source>
        <dbReference type="HAMAP-Rule" id="MF_00195"/>
    </source>
</evidence>
<dbReference type="PROSITE" id="PS51712">
    <property type="entry name" value="G_ENGA"/>
    <property type="match status" value="2"/>
</dbReference>
<evidence type="ECO:0000256" key="4">
    <source>
        <dbReference type="ARBA" id="ARBA00022737"/>
    </source>
</evidence>
<dbReference type="InterPro" id="IPR003593">
    <property type="entry name" value="AAA+_ATPase"/>
</dbReference>
<sequence length="450" mass="49696">MKPTIALVGRPNVGKSTLFNRLTKTRDALVADQPGLTRDRHYGHGKVGEKPYLVIDTGGFEPVIDEGIMFEMAKQTLQAVDEADAIVFIVDGRNGLTPQDKIIANRLRQGDRPVWVAVNKIEGMNRAVMTAEFHELGLGDPVAISASHGEGVRDLINDILEGFPEPEAEEEVTHPIFAIVGRPNVGKSTLVNTILGEERVIAFDAPGTTRDSVFIDFERNGQNYTVVDTAGVRRRGKVTDMIEKFSVIKTMQAIEDCNVVILVLDATQDVSDQDAKIAGFVLESGRALVVAINKWEAADEDQRNTIKREIARKLGFLDFAKFHYISALQGKGVGDLFGSIHQAYDAAMIKIPTPKLTRALQLAMERQQPPIAGKIRPKMRYAHQGGSNPPVVVIHGNALEAVPASYWRYLEHFFMKTFKLQGTPLRVQFKKAGNPFEGKAPPKLNRRGNK</sequence>
<evidence type="ECO:0000256" key="6">
    <source>
        <dbReference type="ARBA" id="ARBA00023134"/>
    </source>
</evidence>
<dbReference type="PANTHER" id="PTHR43834">
    <property type="entry name" value="GTPASE DER"/>
    <property type="match status" value="1"/>
</dbReference>
<dbReference type="NCBIfam" id="TIGR03594">
    <property type="entry name" value="GTPase_EngA"/>
    <property type="match status" value="1"/>
</dbReference>
<dbReference type="InterPro" id="IPR031166">
    <property type="entry name" value="G_ENGA"/>
</dbReference>
<dbReference type="GO" id="GO:0043022">
    <property type="term" value="F:ribosome binding"/>
    <property type="evidence" value="ECO:0007669"/>
    <property type="project" value="TreeGrafter"/>
</dbReference>
<protein>
    <recommendedName>
        <fullName evidence="2 8">GTPase Der</fullName>
    </recommendedName>
    <alternativeName>
        <fullName evidence="7 8">GTP-binding protein EngA</fullName>
    </alternativeName>
</protein>
<evidence type="ECO:0000256" key="3">
    <source>
        <dbReference type="ARBA" id="ARBA00022517"/>
    </source>
</evidence>
<evidence type="ECO:0000256" key="1">
    <source>
        <dbReference type="ARBA" id="ARBA00008279"/>
    </source>
</evidence>
<keyword evidence="12" id="KW-0378">Hydrolase</keyword>
<keyword evidence="5 8" id="KW-0547">Nucleotide-binding</keyword>
<feature type="binding site" evidence="8">
    <location>
        <begin position="9"/>
        <end position="16"/>
    </location>
    <ligand>
        <name>GTP</name>
        <dbReference type="ChEBI" id="CHEBI:37565"/>
        <label>1</label>
    </ligand>
</feature>
<dbReference type="CDD" id="cd01894">
    <property type="entry name" value="EngA1"/>
    <property type="match status" value="1"/>
</dbReference>
<keyword evidence="6 8" id="KW-0342">GTP-binding</keyword>
<dbReference type="Pfam" id="PF14714">
    <property type="entry name" value="KH_dom-like"/>
    <property type="match status" value="1"/>
</dbReference>
<dbReference type="PANTHER" id="PTHR43834:SF6">
    <property type="entry name" value="GTPASE DER"/>
    <property type="match status" value="1"/>
</dbReference>
<feature type="binding site" evidence="8">
    <location>
        <begin position="181"/>
        <end position="188"/>
    </location>
    <ligand>
        <name>GTP</name>
        <dbReference type="ChEBI" id="CHEBI:37565"/>
        <label>2</label>
    </ligand>
</feature>
<keyword evidence="4 10" id="KW-0677">Repeat</keyword>
<feature type="binding site" evidence="8">
    <location>
        <begin position="119"/>
        <end position="122"/>
    </location>
    <ligand>
        <name>GTP</name>
        <dbReference type="ChEBI" id="CHEBI:37565"/>
        <label>1</label>
    </ligand>
</feature>
<proteinExistence type="inferred from homology"/>
<dbReference type="InterPro" id="IPR032859">
    <property type="entry name" value="KH_dom-like"/>
</dbReference>
<keyword evidence="3 8" id="KW-0690">Ribosome biogenesis</keyword>
<comment type="function">
    <text evidence="8 10">GTPase that plays an essential role in the late steps of ribosome biogenesis.</text>
</comment>
<dbReference type="KEGG" id="cmav:ABHF33_15830"/>
<dbReference type="EMBL" id="CP157355">
    <property type="protein sequence ID" value="XBM00505.1"/>
    <property type="molecule type" value="Genomic_DNA"/>
</dbReference>
<feature type="domain" description="EngA-type G" evidence="11">
    <location>
        <begin position="3"/>
        <end position="167"/>
    </location>
</feature>
<feature type="binding site" evidence="8">
    <location>
        <begin position="228"/>
        <end position="232"/>
    </location>
    <ligand>
        <name>GTP</name>
        <dbReference type="ChEBI" id="CHEBI:37565"/>
        <label>2</label>
    </ligand>
</feature>
<dbReference type="NCBIfam" id="TIGR00231">
    <property type="entry name" value="small_GTP"/>
    <property type="match status" value="2"/>
</dbReference>
<name>A0AAU7F8W6_9NEIS</name>
<evidence type="ECO:0000256" key="2">
    <source>
        <dbReference type="ARBA" id="ARBA00020953"/>
    </source>
</evidence>
<dbReference type="GO" id="GO:0005525">
    <property type="term" value="F:GTP binding"/>
    <property type="evidence" value="ECO:0007669"/>
    <property type="project" value="UniProtKB-UniRule"/>
</dbReference>
<evidence type="ECO:0000256" key="10">
    <source>
        <dbReference type="RuleBase" id="RU004481"/>
    </source>
</evidence>
<dbReference type="SUPFAM" id="SSF52540">
    <property type="entry name" value="P-loop containing nucleoside triphosphate hydrolases"/>
    <property type="match status" value="2"/>
</dbReference>
<comment type="subunit">
    <text evidence="8">Associates with the 50S ribosomal subunit.</text>
</comment>
<dbReference type="InterPro" id="IPR006073">
    <property type="entry name" value="GTP-bd"/>
</dbReference>
<feature type="binding site" evidence="8">
    <location>
        <begin position="56"/>
        <end position="60"/>
    </location>
    <ligand>
        <name>GTP</name>
        <dbReference type="ChEBI" id="CHEBI:37565"/>
        <label>1</label>
    </ligand>
</feature>
<dbReference type="FunFam" id="3.40.50.300:FF:000040">
    <property type="entry name" value="GTPase Der"/>
    <property type="match status" value="1"/>
</dbReference>
<dbReference type="InterPro" id="IPR027417">
    <property type="entry name" value="P-loop_NTPase"/>
</dbReference>
<dbReference type="InterPro" id="IPR016484">
    <property type="entry name" value="GTPase_Der"/>
</dbReference>
<dbReference type="HAMAP" id="MF_00195">
    <property type="entry name" value="GTPase_Der"/>
    <property type="match status" value="1"/>
</dbReference>
<evidence type="ECO:0000256" key="9">
    <source>
        <dbReference type="PROSITE-ProRule" id="PRU01049"/>
    </source>
</evidence>
<evidence type="ECO:0000256" key="5">
    <source>
        <dbReference type="ARBA" id="ARBA00022741"/>
    </source>
</evidence>